<feature type="transmembrane region" description="Helical" evidence="8">
    <location>
        <begin position="12"/>
        <end position="32"/>
    </location>
</feature>
<feature type="transmembrane region" description="Helical" evidence="8">
    <location>
        <begin position="108"/>
        <end position="126"/>
    </location>
</feature>
<geneLocation type="mitochondrion" evidence="11"/>
<feature type="domain" description="NADH-Ubiquinone oxidoreductase (complex I) chain 5 N-terminal" evidence="10">
    <location>
        <begin position="37"/>
        <end position="85"/>
    </location>
</feature>
<dbReference type="AlphaFoldDB" id="A0A8K0Z4K6"/>
<feature type="transmembrane region" description="Helical" evidence="8">
    <location>
        <begin position="405"/>
        <end position="426"/>
    </location>
</feature>
<feature type="transmembrane region" description="Helical" evidence="8">
    <location>
        <begin position="83"/>
        <end position="102"/>
    </location>
</feature>
<dbReference type="GO" id="GO:0042773">
    <property type="term" value="P:ATP synthesis coupled electron transport"/>
    <property type="evidence" value="ECO:0007669"/>
    <property type="project" value="InterPro"/>
</dbReference>
<feature type="transmembrane region" description="Helical" evidence="8">
    <location>
        <begin position="147"/>
        <end position="170"/>
    </location>
</feature>
<evidence type="ECO:0000256" key="2">
    <source>
        <dbReference type="ARBA" id="ARBA00012944"/>
    </source>
</evidence>
<feature type="transmembrane region" description="Helical" evidence="8">
    <location>
        <begin position="52"/>
        <end position="71"/>
    </location>
</feature>
<dbReference type="EC" id="7.1.1.2" evidence="2 8"/>
<keyword evidence="4 8" id="KW-0812">Transmembrane</keyword>
<evidence type="ECO:0000256" key="1">
    <source>
        <dbReference type="ARBA" id="ARBA00004141"/>
    </source>
</evidence>
<evidence type="ECO:0000259" key="9">
    <source>
        <dbReference type="Pfam" id="PF00361"/>
    </source>
</evidence>
<feature type="transmembrane region" description="Helical" evidence="8">
    <location>
        <begin position="234"/>
        <end position="256"/>
    </location>
</feature>
<dbReference type="GO" id="GO:0015990">
    <property type="term" value="P:electron transport coupled proton transport"/>
    <property type="evidence" value="ECO:0007669"/>
    <property type="project" value="TreeGrafter"/>
</dbReference>
<name>A0A8K0Z4K6_9BIVA</name>
<dbReference type="InterPro" id="IPR001516">
    <property type="entry name" value="Proton_antipo_N"/>
</dbReference>
<dbReference type="InterPro" id="IPR001750">
    <property type="entry name" value="ND/Mrp_TM"/>
</dbReference>
<dbReference type="PANTHER" id="PTHR42829:SF2">
    <property type="entry name" value="NADH-UBIQUINONE OXIDOREDUCTASE CHAIN 5"/>
    <property type="match status" value="1"/>
</dbReference>
<reference evidence="11" key="1">
    <citation type="submission" date="2019-07" db="EMBL/GenBank/DDBJ databases">
        <authorList>
            <person name="Sun S."/>
            <person name="Li Q."/>
        </authorList>
    </citation>
    <scope>NUCLEOTIDE SEQUENCE</scope>
</reference>
<organism evidence="11">
    <name type="scientific">Gari togata</name>
    <dbReference type="NCBI Taxonomy" id="2774046"/>
    <lineage>
        <taxon>Eukaryota</taxon>
        <taxon>Metazoa</taxon>
        <taxon>Spiralia</taxon>
        <taxon>Lophotrochozoa</taxon>
        <taxon>Mollusca</taxon>
        <taxon>Bivalvia</taxon>
        <taxon>Autobranchia</taxon>
        <taxon>Heteroconchia</taxon>
        <taxon>Euheterodonta</taxon>
        <taxon>Imparidentia</taxon>
        <taxon>Neoheterodontei</taxon>
        <taxon>Cardiida</taxon>
        <taxon>Tellinoidea</taxon>
        <taxon>Psammobiidae</taxon>
        <taxon>Gari</taxon>
    </lineage>
</organism>
<evidence type="ECO:0000256" key="7">
    <source>
        <dbReference type="ARBA" id="ARBA00049551"/>
    </source>
</evidence>
<dbReference type="GO" id="GO:0016020">
    <property type="term" value="C:membrane"/>
    <property type="evidence" value="ECO:0007669"/>
    <property type="project" value="UniProtKB-SubCell"/>
</dbReference>
<dbReference type="PRINTS" id="PR01434">
    <property type="entry name" value="NADHDHGNASE5"/>
</dbReference>
<keyword evidence="8" id="KW-0830">Ubiquinone</keyword>
<protein>
    <recommendedName>
        <fullName evidence="3 8">NADH-ubiquinone oxidoreductase chain 5</fullName>
        <ecNumber evidence="2 8">7.1.1.2</ecNumber>
    </recommendedName>
</protein>
<dbReference type="EMBL" id="MN164429">
    <property type="protein sequence ID" value="QNV49107.1"/>
    <property type="molecule type" value="Genomic_DNA"/>
</dbReference>
<dbReference type="PANTHER" id="PTHR42829">
    <property type="entry name" value="NADH-UBIQUINONE OXIDOREDUCTASE CHAIN 5"/>
    <property type="match status" value="1"/>
</dbReference>
<proteinExistence type="inferred from homology"/>
<keyword evidence="8" id="KW-0520">NAD</keyword>
<keyword evidence="8" id="KW-0813">Transport</keyword>
<feature type="transmembrane region" description="Helical" evidence="8">
    <location>
        <begin position="287"/>
        <end position="310"/>
    </location>
</feature>
<dbReference type="Pfam" id="PF00361">
    <property type="entry name" value="Proton_antipo_M"/>
    <property type="match status" value="1"/>
</dbReference>
<comment type="function">
    <text evidence="8">Core subunit of the mitochondrial membrane respiratory chain NADH dehydrogenase (Complex I) which catalyzes electron transfer from NADH through the respiratory chain, using ubiquinone as an electron acceptor. Essential for the catalytic activity and assembly of complex I.</text>
</comment>
<feature type="domain" description="NADH:quinone oxidoreductase/Mrp antiporter transmembrane" evidence="9">
    <location>
        <begin position="104"/>
        <end position="371"/>
    </location>
</feature>
<accession>A0A8K0Z4K6</accession>
<feature type="transmembrane region" description="Helical" evidence="8">
    <location>
        <begin position="446"/>
        <end position="464"/>
    </location>
</feature>
<evidence type="ECO:0000256" key="3">
    <source>
        <dbReference type="ARBA" id="ARBA00021096"/>
    </source>
</evidence>
<comment type="similarity">
    <text evidence="8">Belongs to the complex I subunit 5 family.</text>
</comment>
<evidence type="ECO:0000256" key="4">
    <source>
        <dbReference type="ARBA" id="ARBA00022692"/>
    </source>
</evidence>
<evidence type="ECO:0000256" key="5">
    <source>
        <dbReference type="ARBA" id="ARBA00022989"/>
    </source>
</evidence>
<evidence type="ECO:0000313" key="11">
    <source>
        <dbReference type="EMBL" id="QNV49107.1"/>
    </source>
</evidence>
<gene>
    <name evidence="11" type="primary">ND5</name>
</gene>
<keyword evidence="6 8" id="KW-0472">Membrane</keyword>
<comment type="catalytic activity">
    <reaction evidence="7 8">
        <text>a ubiquinone + NADH + 5 H(+)(in) = a ubiquinol + NAD(+) + 4 H(+)(out)</text>
        <dbReference type="Rhea" id="RHEA:29091"/>
        <dbReference type="Rhea" id="RHEA-COMP:9565"/>
        <dbReference type="Rhea" id="RHEA-COMP:9566"/>
        <dbReference type="ChEBI" id="CHEBI:15378"/>
        <dbReference type="ChEBI" id="CHEBI:16389"/>
        <dbReference type="ChEBI" id="CHEBI:17976"/>
        <dbReference type="ChEBI" id="CHEBI:57540"/>
        <dbReference type="ChEBI" id="CHEBI:57945"/>
        <dbReference type="EC" id="7.1.1.2"/>
    </reaction>
</comment>
<dbReference type="GO" id="GO:0008137">
    <property type="term" value="F:NADH dehydrogenase (ubiquinone) activity"/>
    <property type="evidence" value="ECO:0007669"/>
    <property type="project" value="UniProtKB-EC"/>
</dbReference>
<evidence type="ECO:0000256" key="6">
    <source>
        <dbReference type="ARBA" id="ARBA00023136"/>
    </source>
</evidence>
<evidence type="ECO:0000256" key="8">
    <source>
        <dbReference type="RuleBase" id="RU003404"/>
    </source>
</evidence>
<feature type="transmembrane region" description="Helical" evidence="8">
    <location>
        <begin position="371"/>
        <end position="393"/>
    </location>
</feature>
<keyword evidence="5 8" id="KW-1133">Transmembrane helix</keyword>
<dbReference type="InterPro" id="IPR003945">
    <property type="entry name" value="NU5C-like"/>
</dbReference>
<feature type="transmembrane region" description="Helical" evidence="8">
    <location>
        <begin position="330"/>
        <end position="351"/>
    </location>
</feature>
<keyword evidence="8 11" id="KW-0496">Mitochondrion</keyword>
<dbReference type="GO" id="GO:0003954">
    <property type="term" value="F:NADH dehydrogenase activity"/>
    <property type="evidence" value="ECO:0007669"/>
    <property type="project" value="TreeGrafter"/>
</dbReference>
<evidence type="ECO:0000259" key="10">
    <source>
        <dbReference type="Pfam" id="PF00662"/>
    </source>
</evidence>
<comment type="subcellular location">
    <subcellularLocation>
        <location evidence="1">Membrane</location>
        <topology evidence="1">Multi-pass membrane protein</topology>
    </subcellularLocation>
</comment>
<feature type="transmembrane region" description="Helical" evidence="8">
    <location>
        <begin position="263"/>
        <end position="281"/>
    </location>
</feature>
<dbReference type="Pfam" id="PF00662">
    <property type="entry name" value="Proton_antipo_N"/>
    <property type="match status" value="1"/>
</dbReference>
<sequence>MSGAIKCSGVGCVVCVFAFLVFLSLLGGGFLAEVDFLPSGLLPVVFGIAVDLYGALFSFVVCLISFCVLVYSNFYMEGSSGILRFGLVVKLFVLSMLLLVLVPNFMSMMVGWDGLGLTSFLLVVFYDDKRSLGSGYITFISNRIGDGLLILALALSSFCMGWGIVDILVFSFSSAVSGLVCVASTTKSAQIPFSSWLPCAMAAPTPVSALVHSSTLVTAGGYLLIRYSSCVSSWSYSSLGCLFSLTSLISGLSACYEWDIKKVVAYSTLSQMSLVMLAISVGATDVAFFHLLCHALFKSLLFLCVGVVIFSCGVQDMRFISGVNINTPWVGAWIVCSCLSLGGFPFMAGFYSKDLVIECVLCSGGNLLGVLMSGISLVLSVVYCYYLVDCLLGEVGCAMSMSPKLVGIVSFPCGVLGLGALFGGWVLQSCVLPFNVKFSWFVLEKLFPLVGLLWGFIILVWKLGGWEILLFGSFLNVMGSSESCFFSAASKGFYLYELSGELIPRLVLKQSALLGEYVESGEVEWSVGSSGAWGLTGKMFEKVSQSYSGPAGHLLLKTVLSLMSI</sequence>